<organism evidence="3 4">
    <name type="scientific">Pelagibius litoralis</name>
    <dbReference type="NCBI Taxonomy" id="374515"/>
    <lineage>
        <taxon>Bacteria</taxon>
        <taxon>Pseudomonadati</taxon>
        <taxon>Pseudomonadota</taxon>
        <taxon>Alphaproteobacteria</taxon>
        <taxon>Rhodospirillales</taxon>
        <taxon>Rhodovibrionaceae</taxon>
        <taxon>Pelagibius</taxon>
    </lineage>
</organism>
<comment type="caution">
    <text evidence="3">The sequence shown here is derived from an EMBL/GenBank/DDBJ whole genome shotgun (WGS) entry which is preliminary data.</text>
</comment>
<sequence>MGFDTALADRITAVVLFSLGIAMLYGGYTMDRLEIRAIHPASIPGLLPMILGAVLALCAALLFLKASQAKRQTAQQTSEAALPAEPPAQSLQNLLITAGWSSFYALFLVGWLSFFAATAIYIAGFIMVFGSLREAAAPTERLKSGAFTIVFSLLASAAISTLFRDAFLVRLP</sequence>
<keyword evidence="4" id="KW-1185">Reference proteome</keyword>
<feature type="transmembrane region" description="Helical" evidence="1">
    <location>
        <begin position="144"/>
        <end position="163"/>
    </location>
</feature>
<evidence type="ECO:0000259" key="2">
    <source>
        <dbReference type="Pfam" id="PF07331"/>
    </source>
</evidence>
<reference evidence="3" key="1">
    <citation type="submission" date="2020-03" db="EMBL/GenBank/DDBJ databases">
        <title>Genome of Pelagibius litoralis DSM 21314T.</title>
        <authorList>
            <person name="Wang G."/>
        </authorList>
    </citation>
    <scope>NUCLEOTIDE SEQUENCE</scope>
    <source>
        <strain evidence="3">DSM 21314</strain>
    </source>
</reference>
<dbReference type="RefSeq" id="WP_167231324.1">
    <property type="nucleotide sequence ID" value="NZ_JAAQPH010000037.1"/>
</dbReference>
<accession>A0A967F318</accession>
<evidence type="ECO:0000313" key="3">
    <source>
        <dbReference type="EMBL" id="NIA72264.1"/>
    </source>
</evidence>
<dbReference type="InterPro" id="IPR009936">
    <property type="entry name" value="DUF1468"/>
</dbReference>
<dbReference type="Pfam" id="PF07331">
    <property type="entry name" value="TctB"/>
    <property type="match status" value="1"/>
</dbReference>
<feature type="domain" description="DUF1468" evidence="2">
    <location>
        <begin position="11"/>
        <end position="172"/>
    </location>
</feature>
<dbReference type="AlphaFoldDB" id="A0A967F318"/>
<name>A0A967F318_9PROT</name>
<feature type="transmembrane region" description="Helical" evidence="1">
    <location>
        <begin position="7"/>
        <end position="26"/>
    </location>
</feature>
<proteinExistence type="predicted"/>
<gene>
    <name evidence="3" type="ORF">HBA54_27095</name>
</gene>
<dbReference type="Proteomes" id="UP000761264">
    <property type="component" value="Unassembled WGS sequence"/>
</dbReference>
<dbReference type="EMBL" id="JAAQPH010000037">
    <property type="protein sequence ID" value="NIA72264.1"/>
    <property type="molecule type" value="Genomic_DNA"/>
</dbReference>
<keyword evidence="1" id="KW-0812">Transmembrane</keyword>
<protein>
    <recommendedName>
        <fullName evidence="2">DUF1468 domain-containing protein</fullName>
    </recommendedName>
</protein>
<keyword evidence="1" id="KW-0472">Membrane</keyword>
<feature type="transmembrane region" description="Helical" evidence="1">
    <location>
        <begin position="103"/>
        <end position="132"/>
    </location>
</feature>
<feature type="transmembrane region" description="Helical" evidence="1">
    <location>
        <begin position="46"/>
        <end position="64"/>
    </location>
</feature>
<evidence type="ECO:0000256" key="1">
    <source>
        <dbReference type="SAM" id="Phobius"/>
    </source>
</evidence>
<evidence type="ECO:0000313" key="4">
    <source>
        <dbReference type="Proteomes" id="UP000761264"/>
    </source>
</evidence>
<keyword evidence="1" id="KW-1133">Transmembrane helix</keyword>